<dbReference type="InterPro" id="IPR050595">
    <property type="entry name" value="Bact_response_regulator"/>
</dbReference>
<feature type="domain" description="Response regulatory" evidence="3">
    <location>
        <begin position="6"/>
        <end position="123"/>
    </location>
</feature>
<organism evidence="4 5">
    <name type="scientific">Kribbella pratensis</name>
    <dbReference type="NCBI Taxonomy" id="2512112"/>
    <lineage>
        <taxon>Bacteria</taxon>
        <taxon>Bacillati</taxon>
        <taxon>Actinomycetota</taxon>
        <taxon>Actinomycetes</taxon>
        <taxon>Propionibacteriales</taxon>
        <taxon>Kribbellaceae</taxon>
        <taxon>Kribbella</taxon>
    </lineage>
</organism>
<evidence type="ECO:0000259" key="3">
    <source>
        <dbReference type="PROSITE" id="PS50110"/>
    </source>
</evidence>
<evidence type="ECO:0000313" key="5">
    <source>
        <dbReference type="Proteomes" id="UP000295060"/>
    </source>
</evidence>
<dbReference type="Proteomes" id="UP000295060">
    <property type="component" value="Unassembled WGS sequence"/>
</dbReference>
<dbReference type="Gene3D" id="3.40.50.2300">
    <property type="match status" value="1"/>
</dbReference>
<accession>A0ABY2FJN8</accession>
<sequence>MAPGEFVLVVDDDEYIREAIRRIVTKCGYSVLAAADAGAALRAAQAVEAPITLLLTDVWMPGDISASALAEELADRYADLRVVYVSGLPKELAVGNGLVASDARFLEKPFTPARLVEAIRAALDETGTRAVSSPVDQARPERHGPS</sequence>
<keyword evidence="1 2" id="KW-0597">Phosphoprotein</keyword>
<name>A0ABY2FJN8_9ACTN</name>
<dbReference type="SUPFAM" id="SSF52172">
    <property type="entry name" value="CheY-like"/>
    <property type="match status" value="1"/>
</dbReference>
<evidence type="ECO:0000313" key="4">
    <source>
        <dbReference type="EMBL" id="TDW93146.1"/>
    </source>
</evidence>
<dbReference type="PROSITE" id="PS50110">
    <property type="entry name" value="RESPONSE_REGULATORY"/>
    <property type="match status" value="1"/>
</dbReference>
<evidence type="ECO:0000256" key="2">
    <source>
        <dbReference type="PROSITE-ProRule" id="PRU00169"/>
    </source>
</evidence>
<proteinExistence type="predicted"/>
<dbReference type="SMART" id="SM00448">
    <property type="entry name" value="REC"/>
    <property type="match status" value="1"/>
</dbReference>
<dbReference type="InterPro" id="IPR001789">
    <property type="entry name" value="Sig_transdc_resp-reg_receiver"/>
</dbReference>
<reference evidence="4 5" key="1">
    <citation type="submission" date="2019-03" db="EMBL/GenBank/DDBJ databases">
        <title>Genomic Encyclopedia of Type Strains, Phase III (KMG-III): the genomes of soil and plant-associated and newly described type strains.</title>
        <authorList>
            <person name="Whitman W."/>
        </authorList>
    </citation>
    <scope>NUCLEOTIDE SEQUENCE [LARGE SCALE GENOMIC DNA]</scope>
    <source>
        <strain evidence="4 5">VKMAc-2574</strain>
    </source>
</reference>
<dbReference type="InterPro" id="IPR011006">
    <property type="entry name" value="CheY-like_superfamily"/>
</dbReference>
<comment type="caution">
    <text evidence="4">The sequence shown here is derived from an EMBL/GenBank/DDBJ whole genome shotgun (WGS) entry which is preliminary data.</text>
</comment>
<feature type="modified residue" description="4-aspartylphosphate" evidence="2">
    <location>
        <position position="57"/>
    </location>
</feature>
<dbReference type="RefSeq" id="WP_134126121.1">
    <property type="nucleotide sequence ID" value="NZ_SODU01000001.1"/>
</dbReference>
<dbReference type="Pfam" id="PF00072">
    <property type="entry name" value="Response_reg"/>
    <property type="match status" value="1"/>
</dbReference>
<dbReference type="PANTHER" id="PTHR44591:SF21">
    <property type="entry name" value="TWO-COMPONENT RESPONSE REGULATOR"/>
    <property type="match status" value="1"/>
</dbReference>
<evidence type="ECO:0000256" key="1">
    <source>
        <dbReference type="ARBA" id="ARBA00022553"/>
    </source>
</evidence>
<dbReference type="PANTHER" id="PTHR44591">
    <property type="entry name" value="STRESS RESPONSE REGULATOR PROTEIN 1"/>
    <property type="match status" value="1"/>
</dbReference>
<dbReference type="CDD" id="cd00156">
    <property type="entry name" value="REC"/>
    <property type="match status" value="1"/>
</dbReference>
<dbReference type="EMBL" id="SODU01000001">
    <property type="protein sequence ID" value="TDW93146.1"/>
    <property type="molecule type" value="Genomic_DNA"/>
</dbReference>
<protein>
    <submittedName>
        <fullName evidence="4">Response regulator receiver domain-containing protein</fullName>
    </submittedName>
</protein>
<gene>
    <name evidence="4" type="ORF">EV137_0418</name>
</gene>
<keyword evidence="5" id="KW-1185">Reference proteome</keyword>